<evidence type="ECO:0000313" key="2">
    <source>
        <dbReference type="EMBL" id="GHF09625.1"/>
    </source>
</evidence>
<dbReference type="PANTHER" id="PTHR35908">
    <property type="entry name" value="HYPOTHETICAL FUSION PROTEIN"/>
    <property type="match status" value="1"/>
</dbReference>
<dbReference type="CDD" id="cd06587">
    <property type="entry name" value="VOC"/>
    <property type="match status" value="1"/>
</dbReference>
<gene>
    <name evidence="2" type="ORF">GCM10011600_08310</name>
</gene>
<feature type="domain" description="VOC" evidence="1">
    <location>
        <begin position="5"/>
        <end position="116"/>
    </location>
</feature>
<sequence length="116" mass="13117">MVMATIGSVVWGVRDIPRAIEFWAAALDYELLRPPDEDWAVLQPHEGQEGIQLSLKLTNSDGPHRHHLDLFSDDQAADVERFLELGADPVDWEYEPDADYVVLSDPDGNRFCIVQV</sequence>
<accession>A0A8J3GP09</accession>
<evidence type="ECO:0000259" key="1">
    <source>
        <dbReference type="PROSITE" id="PS51819"/>
    </source>
</evidence>
<dbReference type="SUPFAM" id="SSF54593">
    <property type="entry name" value="Glyoxalase/Bleomycin resistance protein/Dihydroxybiphenyl dioxygenase"/>
    <property type="match status" value="1"/>
</dbReference>
<dbReference type="Pfam" id="PF18029">
    <property type="entry name" value="Glyoxalase_6"/>
    <property type="match status" value="1"/>
</dbReference>
<dbReference type="PANTHER" id="PTHR35908:SF1">
    <property type="entry name" value="CONSERVED PROTEIN"/>
    <property type="match status" value="1"/>
</dbReference>
<dbReference type="EMBL" id="BNAI01000001">
    <property type="protein sequence ID" value="GHF09625.1"/>
    <property type="molecule type" value="Genomic_DNA"/>
</dbReference>
<evidence type="ECO:0000313" key="3">
    <source>
        <dbReference type="Proteomes" id="UP000617531"/>
    </source>
</evidence>
<proteinExistence type="predicted"/>
<dbReference type="Gene3D" id="3.10.180.10">
    <property type="entry name" value="2,3-Dihydroxybiphenyl 1,2-Dioxygenase, domain 1"/>
    <property type="match status" value="1"/>
</dbReference>
<dbReference type="AlphaFoldDB" id="A0A8J3GP09"/>
<dbReference type="InterPro" id="IPR037523">
    <property type="entry name" value="VOC_core"/>
</dbReference>
<dbReference type="PROSITE" id="PS51819">
    <property type="entry name" value="VOC"/>
    <property type="match status" value="1"/>
</dbReference>
<organism evidence="2 3">
    <name type="scientific">Pseudolysinimonas yzui</name>
    <dbReference type="NCBI Taxonomy" id="2708254"/>
    <lineage>
        <taxon>Bacteria</taxon>
        <taxon>Bacillati</taxon>
        <taxon>Actinomycetota</taxon>
        <taxon>Actinomycetes</taxon>
        <taxon>Micrococcales</taxon>
        <taxon>Microbacteriaceae</taxon>
        <taxon>Pseudolysinimonas</taxon>
    </lineage>
</organism>
<dbReference type="InterPro" id="IPR041581">
    <property type="entry name" value="Glyoxalase_6"/>
</dbReference>
<dbReference type="InterPro" id="IPR029068">
    <property type="entry name" value="Glyas_Bleomycin-R_OHBP_Dase"/>
</dbReference>
<dbReference type="Proteomes" id="UP000617531">
    <property type="component" value="Unassembled WGS sequence"/>
</dbReference>
<comment type="caution">
    <text evidence="2">The sequence shown here is derived from an EMBL/GenBank/DDBJ whole genome shotgun (WGS) entry which is preliminary data.</text>
</comment>
<keyword evidence="3" id="KW-1185">Reference proteome</keyword>
<name>A0A8J3GP09_9MICO</name>
<reference evidence="2" key="1">
    <citation type="journal article" date="2014" name="Int. J. Syst. Evol. Microbiol.">
        <title>Complete genome sequence of Corynebacterium casei LMG S-19264T (=DSM 44701T), isolated from a smear-ripened cheese.</title>
        <authorList>
            <consortium name="US DOE Joint Genome Institute (JGI-PGF)"/>
            <person name="Walter F."/>
            <person name="Albersmeier A."/>
            <person name="Kalinowski J."/>
            <person name="Ruckert C."/>
        </authorList>
    </citation>
    <scope>NUCLEOTIDE SEQUENCE</scope>
    <source>
        <strain evidence="2">CGMCC 1.16548</strain>
    </source>
</reference>
<reference evidence="2" key="2">
    <citation type="submission" date="2020-09" db="EMBL/GenBank/DDBJ databases">
        <authorList>
            <person name="Sun Q."/>
            <person name="Zhou Y."/>
        </authorList>
    </citation>
    <scope>NUCLEOTIDE SEQUENCE</scope>
    <source>
        <strain evidence="2">CGMCC 1.16548</strain>
    </source>
</reference>
<protein>
    <recommendedName>
        <fullName evidence="1">VOC domain-containing protein</fullName>
    </recommendedName>
</protein>